<evidence type="ECO:0000313" key="2">
    <source>
        <dbReference type="EMBL" id="CAI6340746.1"/>
    </source>
</evidence>
<reference evidence="2" key="1">
    <citation type="submission" date="2023-01" db="EMBL/GenBank/DDBJ databases">
        <authorList>
            <person name="Van Ghelder C."/>
            <person name="Rancurel C."/>
        </authorList>
    </citation>
    <scope>NUCLEOTIDE SEQUENCE</scope>
    <source>
        <strain evidence="2">CNCM I-4278</strain>
    </source>
</reference>
<dbReference type="Proteomes" id="UP001152607">
    <property type="component" value="Unassembled WGS sequence"/>
</dbReference>
<protein>
    <recommendedName>
        <fullName evidence="4">BYS1 domain protein</fullName>
    </recommendedName>
</protein>
<dbReference type="Pfam" id="PF04681">
    <property type="entry name" value="Bys1"/>
    <property type="match status" value="1"/>
</dbReference>
<feature type="signal peptide" evidence="1">
    <location>
        <begin position="1"/>
        <end position="15"/>
    </location>
</feature>
<dbReference type="PANTHER" id="PTHR36195:SF4">
    <property type="entry name" value="DOMAIN PROTEIN, PUTATIVE (AFU_ORTHOLOGUE AFUA_5G01990)-RELATED"/>
    <property type="match status" value="1"/>
</dbReference>
<organism evidence="2 3">
    <name type="scientific">Periconia digitata</name>
    <dbReference type="NCBI Taxonomy" id="1303443"/>
    <lineage>
        <taxon>Eukaryota</taxon>
        <taxon>Fungi</taxon>
        <taxon>Dikarya</taxon>
        <taxon>Ascomycota</taxon>
        <taxon>Pezizomycotina</taxon>
        <taxon>Dothideomycetes</taxon>
        <taxon>Pleosporomycetidae</taxon>
        <taxon>Pleosporales</taxon>
        <taxon>Massarineae</taxon>
        <taxon>Periconiaceae</taxon>
        <taxon>Periconia</taxon>
    </lineage>
</organism>
<dbReference type="OrthoDB" id="3682664at2759"/>
<dbReference type="AlphaFoldDB" id="A0A9W4XWE8"/>
<dbReference type="PANTHER" id="PTHR36195">
    <property type="entry name" value="DOMAIN PROTEIN, PUTATIVE (AFU_ORTHOLOGUE AFUA_5G01990)-RELATED-RELATED"/>
    <property type="match status" value="1"/>
</dbReference>
<keyword evidence="3" id="KW-1185">Reference proteome</keyword>
<sequence length="185" mass="19695">MYALVLLALAASANAVGRAIVTNQCDDPLYLWSVGGDVGPQVTLQKDQSYSEVYHYDPVSQGIWIKITSVENGLFKANVSQTHFSYTLDEPAVWYDLANVFGDGFAGKTLVVKPTDGACESIAWGAGKPSGGSEIRTCQADTDLELSFCTGHCLPSWYPCGNNAPGDSRACCTHCIGSHHCVAAP</sequence>
<evidence type="ECO:0000313" key="3">
    <source>
        <dbReference type="Proteomes" id="UP001152607"/>
    </source>
</evidence>
<dbReference type="EMBL" id="CAOQHR010000011">
    <property type="protein sequence ID" value="CAI6340746.1"/>
    <property type="molecule type" value="Genomic_DNA"/>
</dbReference>
<keyword evidence="1" id="KW-0732">Signal</keyword>
<comment type="caution">
    <text evidence="2">The sequence shown here is derived from an EMBL/GenBank/DDBJ whole genome shotgun (WGS) entry which is preliminary data.</text>
</comment>
<proteinExistence type="predicted"/>
<dbReference type="InterPro" id="IPR006771">
    <property type="entry name" value="CetA-like"/>
</dbReference>
<accession>A0A9W4XWE8</accession>
<evidence type="ECO:0008006" key="4">
    <source>
        <dbReference type="Google" id="ProtNLM"/>
    </source>
</evidence>
<gene>
    <name evidence="2" type="ORF">PDIGIT_LOCUS13930</name>
</gene>
<feature type="chain" id="PRO_5040997235" description="BYS1 domain protein" evidence="1">
    <location>
        <begin position="16"/>
        <end position="185"/>
    </location>
</feature>
<evidence type="ECO:0000256" key="1">
    <source>
        <dbReference type="SAM" id="SignalP"/>
    </source>
</evidence>
<name>A0A9W4XWE8_9PLEO</name>